<dbReference type="Pfam" id="PF10119">
    <property type="entry name" value="MethyTransf_Reg"/>
    <property type="match status" value="1"/>
</dbReference>
<dbReference type="GO" id="GO:0032259">
    <property type="term" value="P:methylation"/>
    <property type="evidence" value="ECO:0007669"/>
    <property type="project" value="UniProtKB-KW"/>
</dbReference>
<dbReference type="InterPro" id="IPR048976">
    <property type="entry name" value="WHD_PKMT"/>
</dbReference>
<feature type="domain" description="PKMT C-terminal winged helix" evidence="3">
    <location>
        <begin position="426"/>
        <end position="520"/>
    </location>
</feature>
<dbReference type="Pfam" id="PF21782">
    <property type="entry name" value="WHD_PKMT"/>
    <property type="match status" value="1"/>
</dbReference>
<name>A0ABV6PEG8_9SPHN</name>
<dbReference type="SUPFAM" id="SSF53335">
    <property type="entry name" value="S-adenosyl-L-methionine-dependent methyltransferases"/>
    <property type="match status" value="1"/>
</dbReference>
<dbReference type="PANTHER" id="PTHR43667:SF2">
    <property type="entry name" value="FATTY ACID C-METHYL TRANSFERASE"/>
    <property type="match status" value="1"/>
</dbReference>
<feature type="domain" description="Methyltransferase" evidence="2">
    <location>
        <begin position="53"/>
        <end position="150"/>
    </location>
</feature>
<dbReference type="InterPro" id="IPR018773">
    <property type="entry name" value="MeTrfase_reg_dom_prd"/>
</dbReference>
<dbReference type="PANTHER" id="PTHR43667">
    <property type="entry name" value="CYCLOPROPANE-FATTY-ACYL-PHOSPHOLIPID SYNTHASE"/>
    <property type="match status" value="1"/>
</dbReference>
<dbReference type="InterPro" id="IPR029063">
    <property type="entry name" value="SAM-dependent_MTases_sf"/>
</dbReference>
<reference evidence="4 5" key="1">
    <citation type="submission" date="2024-09" db="EMBL/GenBank/DDBJ databases">
        <authorList>
            <person name="Sun Q."/>
            <person name="Mori K."/>
        </authorList>
    </citation>
    <scope>NUCLEOTIDE SEQUENCE [LARGE SCALE GENOMIC DNA]</scope>
    <source>
        <strain evidence="4 5">NCAIM B.02537</strain>
    </source>
</reference>
<dbReference type="RefSeq" id="WP_379479718.1">
    <property type="nucleotide sequence ID" value="NZ_JBHLTL010000001.1"/>
</dbReference>
<comment type="caution">
    <text evidence="4">The sequence shown here is derived from an EMBL/GenBank/DDBJ whole genome shotgun (WGS) entry which is preliminary data.</text>
</comment>
<sequence length="525" mass="56258">MTDTEIESAAGPGGHYETVPYDSMPFAHTQPANLAALATLFGLTPPPVKTARVLELGCASGGNIIPLAARFPEAQFTGIDLSARHVALGRARIAAAGLTNITLDQGDLAEPGLVTGTFDYIICHGVYSWAPPAAQQGILKIFGRNLSPAGLAYVSYNVLPGWRLRQVIRDIFCLHTDQAGGPLEQVAQGRALLERLAAASREETPYGQLLRLEAKQLAAMPDSYILGEFLSAENAPCSFGDFMARASGAGLDYLCDTDLHTALPQLVSPDMDQLVKELAGSDPVSAGQTLDFVLGRQFRQSLLCRTDNPDAIRRDARPERIAGLHFASELRLVPGESRDDALILRDRQKRTITTNDALVARTLDRLGAVWPETLPLADLLDDPAVIQGIPRDRAAERITGSLLRVIVSKLASMSAVPLKVGKAAADKPSAWPIARSELHAGQTWTTSQRHAPLRLDAVSAVLVPMLDGSNDRAALVSHLLRLIEAGRLDAALIAAAPGGDRTAKARQLIDRALLQLEQLALLEPN</sequence>
<gene>
    <name evidence="4" type="ORF">ACFFF7_02165</name>
</gene>
<evidence type="ECO:0000313" key="4">
    <source>
        <dbReference type="EMBL" id="MFC0588211.1"/>
    </source>
</evidence>
<dbReference type="InterPro" id="IPR041698">
    <property type="entry name" value="Methyltransf_25"/>
</dbReference>
<evidence type="ECO:0000259" key="1">
    <source>
        <dbReference type="Pfam" id="PF10119"/>
    </source>
</evidence>
<dbReference type="InterPro" id="IPR050723">
    <property type="entry name" value="CFA/CMAS"/>
</dbReference>
<dbReference type="Pfam" id="PF13649">
    <property type="entry name" value="Methyltransf_25"/>
    <property type="match status" value="1"/>
</dbReference>
<proteinExistence type="predicted"/>
<dbReference type="Gene3D" id="3.40.50.150">
    <property type="entry name" value="Vaccinia Virus protein VP39"/>
    <property type="match status" value="1"/>
</dbReference>
<evidence type="ECO:0000313" key="5">
    <source>
        <dbReference type="Proteomes" id="UP001589943"/>
    </source>
</evidence>
<dbReference type="GO" id="GO:0008168">
    <property type="term" value="F:methyltransferase activity"/>
    <property type="evidence" value="ECO:0007669"/>
    <property type="project" value="UniProtKB-KW"/>
</dbReference>
<evidence type="ECO:0000259" key="2">
    <source>
        <dbReference type="Pfam" id="PF13649"/>
    </source>
</evidence>
<feature type="domain" description="Methyltransferase regulatory" evidence="1">
    <location>
        <begin position="222"/>
        <end position="305"/>
    </location>
</feature>
<keyword evidence="4" id="KW-0808">Transferase</keyword>
<keyword evidence="4" id="KW-0489">Methyltransferase</keyword>
<protein>
    <submittedName>
        <fullName evidence="4">Methyltransferase regulatory domain-containing protein</fullName>
    </submittedName>
</protein>
<dbReference type="EMBL" id="JBHLTL010000001">
    <property type="protein sequence ID" value="MFC0588211.1"/>
    <property type="molecule type" value="Genomic_DNA"/>
</dbReference>
<organism evidence="4 5">
    <name type="scientific">Novosphingobium aquiterrae</name>
    <dbReference type="NCBI Taxonomy" id="624388"/>
    <lineage>
        <taxon>Bacteria</taxon>
        <taxon>Pseudomonadati</taxon>
        <taxon>Pseudomonadota</taxon>
        <taxon>Alphaproteobacteria</taxon>
        <taxon>Sphingomonadales</taxon>
        <taxon>Sphingomonadaceae</taxon>
        <taxon>Novosphingobium</taxon>
    </lineage>
</organism>
<keyword evidence="5" id="KW-1185">Reference proteome</keyword>
<accession>A0ABV6PEG8</accession>
<evidence type="ECO:0000259" key="3">
    <source>
        <dbReference type="Pfam" id="PF21782"/>
    </source>
</evidence>
<dbReference type="CDD" id="cd02440">
    <property type="entry name" value="AdoMet_MTases"/>
    <property type="match status" value="1"/>
</dbReference>
<dbReference type="Proteomes" id="UP001589943">
    <property type="component" value="Unassembled WGS sequence"/>
</dbReference>